<comment type="caution">
    <text evidence="2">The sequence shown here is derived from an EMBL/GenBank/DDBJ whole genome shotgun (WGS) entry which is preliminary data.</text>
</comment>
<organism evidence="2 3">
    <name type="scientific">Riccia fluitans</name>
    <dbReference type="NCBI Taxonomy" id="41844"/>
    <lineage>
        <taxon>Eukaryota</taxon>
        <taxon>Viridiplantae</taxon>
        <taxon>Streptophyta</taxon>
        <taxon>Embryophyta</taxon>
        <taxon>Marchantiophyta</taxon>
        <taxon>Marchantiopsida</taxon>
        <taxon>Marchantiidae</taxon>
        <taxon>Marchantiales</taxon>
        <taxon>Ricciaceae</taxon>
        <taxon>Riccia</taxon>
    </lineage>
</organism>
<dbReference type="AlphaFoldDB" id="A0ABD1YHT3"/>
<dbReference type="Proteomes" id="UP001605036">
    <property type="component" value="Unassembled WGS sequence"/>
</dbReference>
<proteinExistence type="predicted"/>
<reference evidence="2 3" key="1">
    <citation type="submission" date="2024-09" db="EMBL/GenBank/DDBJ databases">
        <title>Chromosome-scale assembly of Riccia fluitans.</title>
        <authorList>
            <person name="Paukszto L."/>
            <person name="Sawicki J."/>
            <person name="Karawczyk K."/>
            <person name="Piernik-Szablinska J."/>
            <person name="Szczecinska M."/>
            <person name="Mazdziarz M."/>
        </authorList>
    </citation>
    <scope>NUCLEOTIDE SEQUENCE [LARGE SCALE GENOMIC DNA]</scope>
    <source>
        <strain evidence="2">Rf_01</strain>
        <tissue evidence="2">Aerial parts of the thallus</tissue>
    </source>
</reference>
<protein>
    <recommendedName>
        <fullName evidence="4">BED-type domain-containing protein</fullName>
    </recommendedName>
</protein>
<name>A0ABD1YHT3_9MARC</name>
<feature type="region of interest" description="Disordered" evidence="1">
    <location>
        <begin position="1"/>
        <end position="31"/>
    </location>
</feature>
<sequence>MDGLGDIGTRGGQGLQDPNIGDGSMKQQQSRAPNAWQSILPFVEPPILRPSNYKEFGLPKSKKELSIKVMEQFIVIRGQKNHVEGVWCKCKWCGNVYAHNVTRLTQHFTSEFAPRQRGNMELPAFRREGSNKHIKNCEHASEQLKFEIRKMNNIQRERTAKLASLHDMESTYVP</sequence>
<keyword evidence="3" id="KW-1185">Reference proteome</keyword>
<evidence type="ECO:0000313" key="3">
    <source>
        <dbReference type="Proteomes" id="UP001605036"/>
    </source>
</evidence>
<evidence type="ECO:0000256" key="1">
    <source>
        <dbReference type="SAM" id="MobiDB-lite"/>
    </source>
</evidence>
<dbReference type="EMBL" id="JBHFFA010000004">
    <property type="protein sequence ID" value="KAL2629047.1"/>
    <property type="molecule type" value="Genomic_DNA"/>
</dbReference>
<accession>A0ABD1YHT3</accession>
<gene>
    <name evidence="2" type="ORF">R1flu_013733</name>
</gene>
<evidence type="ECO:0000313" key="2">
    <source>
        <dbReference type="EMBL" id="KAL2629047.1"/>
    </source>
</evidence>
<evidence type="ECO:0008006" key="4">
    <source>
        <dbReference type="Google" id="ProtNLM"/>
    </source>
</evidence>
<feature type="compositionally biased region" description="Gly residues" evidence="1">
    <location>
        <begin position="1"/>
        <end position="14"/>
    </location>
</feature>